<evidence type="ECO:0000313" key="1">
    <source>
        <dbReference type="EMBL" id="TDL30051.1"/>
    </source>
</evidence>
<keyword evidence="2" id="KW-1185">Reference proteome</keyword>
<reference evidence="1 2" key="1">
    <citation type="submission" date="2018-06" db="EMBL/GenBank/DDBJ databases">
        <title>A transcriptomic atlas of mushroom development highlights an independent origin of complex multicellularity.</title>
        <authorList>
            <consortium name="DOE Joint Genome Institute"/>
            <person name="Krizsan K."/>
            <person name="Almasi E."/>
            <person name="Merenyi Z."/>
            <person name="Sahu N."/>
            <person name="Viragh M."/>
            <person name="Koszo T."/>
            <person name="Mondo S."/>
            <person name="Kiss B."/>
            <person name="Balint B."/>
            <person name="Kues U."/>
            <person name="Barry K."/>
            <person name="Hegedus J.C."/>
            <person name="Henrissat B."/>
            <person name="Johnson J."/>
            <person name="Lipzen A."/>
            <person name="Ohm R."/>
            <person name="Nagy I."/>
            <person name="Pangilinan J."/>
            <person name="Yan J."/>
            <person name="Xiong Y."/>
            <person name="Grigoriev I.V."/>
            <person name="Hibbett D.S."/>
            <person name="Nagy L.G."/>
        </authorList>
    </citation>
    <scope>NUCLEOTIDE SEQUENCE [LARGE SCALE GENOMIC DNA]</scope>
    <source>
        <strain evidence="1 2">SZMC22713</strain>
    </source>
</reference>
<protein>
    <submittedName>
        <fullName evidence="1">Uncharacterized protein</fullName>
    </submittedName>
</protein>
<dbReference type="EMBL" id="ML170156">
    <property type="protein sequence ID" value="TDL30051.1"/>
    <property type="molecule type" value="Genomic_DNA"/>
</dbReference>
<proteinExistence type="predicted"/>
<gene>
    <name evidence="1" type="ORF">BD410DRAFT_50754</name>
</gene>
<dbReference type="VEuPathDB" id="FungiDB:BD410DRAFT_50754"/>
<name>A0A4R5XFW8_9AGAM</name>
<accession>A0A4R5XFW8</accession>
<dbReference type="AlphaFoldDB" id="A0A4R5XFW8"/>
<sequence length="168" mass="19077">MDRIPHTIFVSTMLMMPDTCFAVAALPGNKTISRIKQIEMTYYLMGLDSFTLNVLLALCTGCYCASRTHVPRPYGLRMCPLTTFHTRSEPDTPRSCTNTSEAGWQRQQVSSMMEANSISPAILLDLPGELMENPIHVLLCMEFRSLHWKPPKGVMQSNRFWRLYGPLC</sequence>
<dbReference type="Proteomes" id="UP000294933">
    <property type="component" value="Unassembled WGS sequence"/>
</dbReference>
<evidence type="ECO:0000313" key="2">
    <source>
        <dbReference type="Proteomes" id="UP000294933"/>
    </source>
</evidence>
<organism evidence="1 2">
    <name type="scientific">Rickenella mellea</name>
    <dbReference type="NCBI Taxonomy" id="50990"/>
    <lineage>
        <taxon>Eukaryota</taxon>
        <taxon>Fungi</taxon>
        <taxon>Dikarya</taxon>
        <taxon>Basidiomycota</taxon>
        <taxon>Agaricomycotina</taxon>
        <taxon>Agaricomycetes</taxon>
        <taxon>Hymenochaetales</taxon>
        <taxon>Rickenellaceae</taxon>
        <taxon>Rickenella</taxon>
    </lineage>
</organism>